<keyword evidence="9" id="KW-1185">Reference proteome</keyword>
<evidence type="ECO:0000256" key="2">
    <source>
        <dbReference type="ARBA" id="ARBA00022448"/>
    </source>
</evidence>
<comment type="subcellular location">
    <subcellularLocation>
        <location evidence="1">Membrane</location>
        <topology evidence="1">Multi-pass membrane protein</topology>
    </subcellularLocation>
</comment>
<evidence type="ECO:0000256" key="4">
    <source>
        <dbReference type="ARBA" id="ARBA00022989"/>
    </source>
</evidence>
<feature type="domain" description="Major facilitator superfamily (MFS) profile" evidence="7">
    <location>
        <begin position="38"/>
        <end position="494"/>
    </location>
</feature>
<dbReference type="PANTHER" id="PTHR42718:SF9">
    <property type="entry name" value="MAJOR FACILITATOR SUPERFAMILY MULTIDRUG TRANSPORTER MFSC"/>
    <property type="match status" value="1"/>
</dbReference>
<dbReference type="Gene3D" id="1.20.1250.20">
    <property type="entry name" value="MFS general substrate transporter like domains"/>
    <property type="match status" value="1"/>
</dbReference>
<dbReference type="GO" id="GO:0016020">
    <property type="term" value="C:membrane"/>
    <property type="evidence" value="ECO:0007669"/>
    <property type="project" value="UniProtKB-SubCell"/>
</dbReference>
<name>A0A4V2MWV8_9APHY</name>
<dbReference type="Proteomes" id="UP000292702">
    <property type="component" value="Unassembled WGS sequence"/>
</dbReference>
<feature type="transmembrane region" description="Helical" evidence="6">
    <location>
        <begin position="471"/>
        <end position="490"/>
    </location>
</feature>
<evidence type="ECO:0000256" key="3">
    <source>
        <dbReference type="ARBA" id="ARBA00022692"/>
    </source>
</evidence>
<reference evidence="8 9" key="1">
    <citation type="submission" date="2018-11" db="EMBL/GenBank/DDBJ databases">
        <title>Genome assembly of Steccherinum ochraceum LE-BIN_3174, the white-rot fungus of the Steccherinaceae family (The Residual Polyporoid clade, Polyporales, Basidiomycota).</title>
        <authorList>
            <person name="Fedorova T.V."/>
            <person name="Glazunova O.A."/>
            <person name="Landesman E.O."/>
            <person name="Moiseenko K.V."/>
            <person name="Psurtseva N.V."/>
            <person name="Savinova O.S."/>
            <person name="Shakhova N.V."/>
            <person name="Tyazhelova T.V."/>
            <person name="Vasina D.V."/>
        </authorList>
    </citation>
    <scope>NUCLEOTIDE SEQUENCE [LARGE SCALE GENOMIC DNA]</scope>
    <source>
        <strain evidence="8 9">LE-BIN_3174</strain>
    </source>
</reference>
<feature type="transmembrane region" description="Helical" evidence="6">
    <location>
        <begin position="330"/>
        <end position="354"/>
    </location>
</feature>
<dbReference type="GO" id="GO:0022857">
    <property type="term" value="F:transmembrane transporter activity"/>
    <property type="evidence" value="ECO:0007669"/>
    <property type="project" value="InterPro"/>
</dbReference>
<accession>A0A4V2MWV8</accession>
<dbReference type="STRING" id="92696.A0A4V2MWV8"/>
<organism evidence="8 9">
    <name type="scientific">Steccherinum ochraceum</name>
    <dbReference type="NCBI Taxonomy" id="92696"/>
    <lineage>
        <taxon>Eukaryota</taxon>
        <taxon>Fungi</taxon>
        <taxon>Dikarya</taxon>
        <taxon>Basidiomycota</taxon>
        <taxon>Agaricomycotina</taxon>
        <taxon>Agaricomycetes</taxon>
        <taxon>Polyporales</taxon>
        <taxon>Steccherinaceae</taxon>
        <taxon>Steccherinum</taxon>
    </lineage>
</organism>
<dbReference type="AlphaFoldDB" id="A0A4V2MWV8"/>
<feature type="transmembrane region" description="Helical" evidence="6">
    <location>
        <begin position="391"/>
        <end position="410"/>
    </location>
</feature>
<evidence type="ECO:0000256" key="6">
    <source>
        <dbReference type="SAM" id="Phobius"/>
    </source>
</evidence>
<feature type="transmembrane region" description="Helical" evidence="6">
    <location>
        <begin position="76"/>
        <end position="91"/>
    </location>
</feature>
<feature type="transmembrane region" description="Helical" evidence="6">
    <location>
        <begin position="302"/>
        <end position="324"/>
    </location>
</feature>
<keyword evidence="4 6" id="KW-1133">Transmembrane helix</keyword>
<keyword evidence="2" id="KW-0813">Transport</keyword>
<keyword evidence="3 6" id="KW-0812">Transmembrane</keyword>
<dbReference type="PANTHER" id="PTHR42718">
    <property type="entry name" value="MAJOR FACILITATOR SUPERFAMILY MULTIDRUG TRANSPORTER MFSC"/>
    <property type="match status" value="1"/>
</dbReference>
<protein>
    <recommendedName>
        <fullName evidence="7">Major facilitator superfamily (MFS) profile domain-containing protein</fullName>
    </recommendedName>
</protein>
<evidence type="ECO:0000256" key="5">
    <source>
        <dbReference type="ARBA" id="ARBA00023136"/>
    </source>
</evidence>
<dbReference type="InterPro" id="IPR020846">
    <property type="entry name" value="MFS_dom"/>
</dbReference>
<feature type="transmembrane region" description="Helical" evidence="6">
    <location>
        <begin position="103"/>
        <end position="122"/>
    </location>
</feature>
<dbReference type="InterPro" id="IPR036259">
    <property type="entry name" value="MFS_trans_sf"/>
</dbReference>
<feature type="transmembrane region" description="Helical" evidence="6">
    <location>
        <begin position="128"/>
        <end position="151"/>
    </location>
</feature>
<feature type="transmembrane region" description="Helical" evidence="6">
    <location>
        <begin position="193"/>
        <end position="213"/>
    </location>
</feature>
<gene>
    <name evidence="8" type="ORF">EIP91_012027</name>
</gene>
<sequence length="532" mass="57312">MIPPPSSSNKINAALSPAPTLVDGRPAQKYSFFRRYVLLLVFCLAQFLDAANNSALFSAIPALVEAFDITESETTWIISAFQLTFASFLLISGKISDIYNPKYAFIGGFAVLGIFSLGAGFANNKIALIILRALSGVAASMTIPSALTLLVSVFPEPTEQDRAIGVFGGCGAIGNISGLIIGAIFVQFANWRWVFWFIAMVAIPIAGLCTVLIPPYETRDSPSTGYAKWKSLDLGGVSILTVALILFIFAVTSGSTSGWGSAMVLAPLIIAIAMIIGFFWYETRIPPSIAAVPPRTWFLPNFAVLFGVALLPYLWWTTCFTIFTTLWQSVYHWSVISTALRMIPMGVFAFAMSFTGSLARFISPKYILLPSQVVLMIATILLHFADGPDTYYGFALPAFILGTSGCMLTYTHTNIAIFRTSPSSMAGTVGAIFNGALQLGSAVGLAAVSSIETSIEKTHGGSVTYAGRAAAFWFVFAIIVVEFFAILIFYRVAAEKKSDDDTQVESEVIVDSKIPPSRAPSLMEKLQEADAV</sequence>
<evidence type="ECO:0000313" key="8">
    <source>
        <dbReference type="EMBL" id="TCD67727.1"/>
    </source>
</evidence>
<dbReference type="InterPro" id="IPR011701">
    <property type="entry name" value="MFS"/>
</dbReference>
<keyword evidence="5 6" id="KW-0472">Membrane</keyword>
<dbReference type="PROSITE" id="PS50850">
    <property type="entry name" value="MFS"/>
    <property type="match status" value="1"/>
</dbReference>
<dbReference type="Gene3D" id="1.20.1720.10">
    <property type="entry name" value="Multidrug resistance protein D"/>
    <property type="match status" value="1"/>
</dbReference>
<dbReference type="SUPFAM" id="SSF103473">
    <property type="entry name" value="MFS general substrate transporter"/>
    <property type="match status" value="2"/>
</dbReference>
<feature type="transmembrane region" description="Helical" evidence="6">
    <location>
        <begin position="366"/>
        <end position="385"/>
    </location>
</feature>
<comment type="caution">
    <text evidence="8">The sequence shown here is derived from an EMBL/GenBank/DDBJ whole genome shotgun (WGS) entry which is preliminary data.</text>
</comment>
<proteinExistence type="predicted"/>
<feature type="transmembrane region" description="Helical" evidence="6">
    <location>
        <begin position="163"/>
        <end position="187"/>
    </location>
</feature>
<evidence type="ECO:0000259" key="7">
    <source>
        <dbReference type="PROSITE" id="PS50850"/>
    </source>
</evidence>
<dbReference type="OrthoDB" id="440755at2759"/>
<feature type="transmembrane region" description="Helical" evidence="6">
    <location>
        <begin position="431"/>
        <end position="451"/>
    </location>
</feature>
<dbReference type="Pfam" id="PF07690">
    <property type="entry name" value="MFS_1"/>
    <property type="match status" value="1"/>
</dbReference>
<evidence type="ECO:0000256" key="1">
    <source>
        <dbReference type="ARBA" id="ARBA00004141"/>
    </source>
</evidence>
<feature type="transmembrane region" description="Helical" evidence="6">
    <location>
        <begin position="234"/>
        <end position="253"/>
    </location>
</feature>
<dbReference type="EMBL" id="RWJN01000088">
    <property type="protein sequence ID" value="TCD67727.1"/>
    <property type="molecule type" value="Genomic_DNA"/>
</dbReference>
<evidence type="ECO:0000313" key="9">
    <source>
        <dbReference type="Proteomes" id="UP000292702"/>
    </source>
</evidence>
<feature type="transmembrane region" description="Helical" evidence="6">
    <location>
        <begin position="259"/>
        <end position="281"/>
    </location>
</feature>